<gene>
    <name evidence="2" type="ORF">DAPPUDRAFT_110345</name>
</gene>
<dbReference type="Proteomes" id="UP000000305">
    <property type="component" value="Unassembled WGS sequence"/>
</dbReference>
<accession>E9H618</accession>
<dbReference type="HOGENOM" id="CLU_817014_0_0_1"/>
<keyword evidence="3" id="KW-1185">Reference proteome</keyword>
<evidence type="ECO:0000256" key="1">
    <source>
        <dbReference type="SAM" id="MobiDB-lite"/>
    </source>
</evidence>
<dbReference type="KEGG" id="dpx:DAPPUDRAFT_110345"/>
<reference evidence="2 3" key="1">
    <citation type="journal article" date="2011" name="Science">
        <title>The ecoresponsive genome of Daphnia pulex.</title>
        <authorList>
            <person name="Colbourne J.K."/>
            <person name="Pfrender M.E."/>
            <person name="Gilbert D."/>
            <person name="Thomas W.K."/>
            <person name="Tucker A."/>
            <person name="Oakley T.H."/>
            <person name="Tokishita S."/>
            <person name="Aerts A."/>
            <person name="Arnold G.J."/>
            <person name="Basu M.K."/>
            <person name="Bauer D.J."/>
            <person name="Caceres C.E."/>
            <person name="Carmel L."/>
            <person name="Casola C."/>
            <person name="Choi J.H."/>
            <person name="Detter J.C."/>
            <person name="Dong Q."/>
            <person name="Dusheyko S."/>
            <person name="Eads B.D."/>
            <person name="Frohlich T."/>
            <person name="Geiler-Samerotte K.A."/>
            <person name="Gerlach D."/>
            <person name="Hatcher P."/>
            <person name="Jogdeo S."/>
            <person name="Krijgsveld J."/>
            <person name="Kriventseva E.V."/>
            <person name="Kultz D."/>
            <person name="Laforsch C."/>
            <person name="Lindquist E."/>
            <person name="Lopez J."/>
            <person name="Manak J.R."/>
            <person name="Muller J."/>
            <person name="Pangilinan J."/>
            <person name="Patwardhan R.P."/>
            <person name="Pitluck S."/>
            <person name="Pritham E.J."/>
            <person name="Rechtsteiner A."/>
            <person name="Rho M."/>
            <person name="Rogozin I.B."/>
            <person name="Sakarya O."/>
            <person name="Salamov A."/>
            <person name="Schaack S."/>
            <person name="Shapiro H."/>
            <person name="Shiga Y."/>
            <person name="Skalitzky C."/>
            <person name="Smith Z."/>
            <person name="Souvorov A."/>
            <person name="Sung W."/>
            <person name="Tang Z."/>
            <person name="Tsuchiya D."/>
            <person name="Tu H."/>
            <person name="Vos H."/>
            <person name="Wang M."/>
            <person name="Wolf Y.I."/>
            <person name="Yamagata H."/>
            <person name="Yamada T."/>
            <person name="Ye Y."/>
            <person name="Shaw J.R."/>
            <person name="Andrews J."/>
            <person name="Crease T.J."/>
            <person name="Tang H."/>
            <person name="Lucas S.M."/>
            <person name="Robertson H.M."/>
            <person name="Bork P."/>
            <person name="Koonin E.V."/>
            <person name="Zdobnov E.M."/>
            <person name="Grigoriev I.V."/>
            <person name="Lynch M."/>
            <person name="Boore J.L."/>
        </authorList>
    </citation>
    <scope>NUCLEOTIDE SEQUENCE [LARGE SCALE GENOMIC DNA]</scope>
</reference>
<dbReference type="EMBL" id="GL732595">
    <property type="protein sequence ID" value="EFX72820.1"/>
    <property type="molecule type" value="Genomic_DNA"/>
</dbReference>
<organism evidence="2 3">
    <name type="scientific">Daphnia pulex</name>
    <name type="common">Water flea</name>
    <dbReference type="NCBI Taxonomy" id="6669"/>
    <lineage>
        <taxon>Eukaryota</taxon>
        <taxon>Metazoa</taxon>
        <taxon>Ecdysozoa</taxon>
        <taxon>Arthropoda</taxon>
        <taxon>Crustacea</taxon>
        <taxon>Branchiopoda</taxon>
        <taxon>Diplostraca</taxon>
        <taxon>Cladocera</taxon>
        <taxon>Anomopoda</taxon>
        <taxon>Daphniidae</taxon>
        <taxon>Daphnia</taxon>
    </lineage>
</organism>
<feature type="compositionally biased region" description="Basic residues" evidence="1">
    <location>
        <begin position="328"/>
        <end position="340"/>
    </location>
</feature>
<name>E9H618_DAPPU</name>
<dbReference type="AlphaFoldDB" id="E9H618"/>
<proteinExistence type="predicted"/>
<feature type="region of interest" description="Disordered" evidence="1">
    <location>
        <begin position="320"/>
        <end position="340"/>
    </location>
</feature>
<protein>
    <submittedName>
        <fullName evidence="2">Uncharacterized protein</fullName>
    </submittedName>
</protein>
<evidence type="ECO:0000313" key="2">
    <source>
        <dbReference type="EMBL" id="EFX72820.1"/>
    </source>
</evidence>
<evidence type="ECO:0000313" key="3">
    <source>
        <dbReference type="Proteomes" id="UP000000305"/>
    </source>
</evidence>
<dbReference type="InParanoid" id="E9H618"/>
<sequence length="340" mass="37518">MDEGKLEATIPHLVADIDIDCTVNIRLLLSDIQLLAAGNPFNDRKNWMEPCLVLVGAKSAWSFHHNLKVEHLQLVTLEGTSRKNRLLMLVVVDILALQLELLLLQQFFHPQSVAVDLFLLLEQFYHLQSVVVDLFLLSEEFHHFQSVAVDHFLLLEQFFHLQSVQLKFFLLLEQFLPPPVGPVEILPAVGAVLPPPVGPVEILSAVGAVLPPPVGPVETLPAVGAVLPPPVGPVEILPAVGAVLPPPVGCSPPILTRHIGVQYDMFRFLTKHVRAAAIIKSVEIVDSQNCGAFLIYYAVKLLTCGTPEAVERLKCESKSDTDFGSLARPRRMKKRRDIAP</sequence>